<dbReference type="GO" id="GO:0055085">
    <property type="term" value="P:transmembrane transport"/>
    <property type="evidence" value="ECO:0007669"/>
    <property type="project" value="InterPro"/>
</dbReference>
<dbReference type="InterPro" id="IPR035906">
    <property type="entry name" value="MetI-like_sf"/>
</dbReference>
<evidence type="ECO:0000256" key="3">
    <source>
        <dbReference type="ARBA" id="ARBA00022475"/>
    </source>
</evidence>
<keyword evidence="3" id="KW-1003">Cell membrane</keyword>
<dbReference type="STRING" id="157838.AN964_04410"/>
<feature type="transmembrane region" description="Helical" evidence="7">
    <location>
        <begin position="127"/>
        <end position="148"/>
    </location>
</feature>
<evidence type="ECO:0000256" key="2">
    <source>
        <dbReference type="ARBA" id="ARBA00022448"/>
    </source>
</evidence>
<accession>A0A0Q3WW11</accession>
<keyword evidence="5 7" id="KW-1133">Transmembrane helix</keyword>
<comment type="subcellular location">
    <subcellularLocation>
        <location evidence="1 7">Cell membrane</location>
        <topology evidence="1 7">Multi-pass membrane protein</topology>
    </subcellularLocation>
</comment>
<evidence type="ECO:0000313" key="10">
    <source>
        <dbReference type="Proteomes" id="UP000051888"/>
    </source>
</evidence>
<keyword evidence="10" id="KW-1185">Reference proteome</keyword>
<dbReference type="GO" id="GO:0005886">
    <property type="term" value="C:plasma membrane"/>
    <property type="evidence" value="ECO:0007669"/>
    <property type="project" value="UniProtKB-SubCell"/>
</dbReference>
<keyword evidence="2 7" id="KW-0813">Transport</keyword>
<protein>
    <submittedName>
        <fullName evidence="9">ABC transporter permease</fullName>
    </submittedName>
</protein>
<comment type="caution">
    <text evidence="9">The sequence shown here is derived from an EMBL/GenBank/DDBJ whole genome shotgun (WGS) entry which is preliminary data.</text>
</comment>
<feature type="transmembrane region" description="Helical" evidence="7">
    <location>
        <begin position="91"/>
        <end position="115"/>
    </location>
</feature>
<proteinExistence type="inferred from homology"/>
<evidence type="ECO:0000256" key="4">
    <source>
        <dbReference type="ARBA" id="ARBA00022692"/>
    </source>
</evidence>
<dbReference type="CDD" id="cd06261">
    <property type="entry name" value="TM_PBP2"/>
    <property type="match status" value="1"/>
</dbReference>
<feature type="domain" description="ABC transmembrane type-1" evidence="8">
    <location>
        <begin position="92"/>
        <end position="283"/>
    </location>
</feature>
<organism evidence="9 10">
    <name type="scientific">Heyndrickxia shackletonii</name>
    <dbReference type="NCBI Taxonomy" id="157838"/>
    <lineage>
        <taxon>Bacteria</taxon>
        <taxon>Bacillati</taxon>
        <taxon>Bacillota</taxon>
        <taxon>Bacilli</taxon>
        <taxon>Bacillales</taxon>
        <taxon>Bacillaceae</taxon>
        <taxon>Heyndrickxia</taxon>
    </lineage>
</organism>
<feature type="transmembrane region" description="Helical" evidence="7">
    <location>
        <begin position="204"/>
        <end position="229"/>
    </location>
</feature>
<dbReference type="Proteomes" id="UP000051888">
    <property type="component" value="Unassembled WGS sequence"/>
</dbReference>
<evidence type="ECO:0000256" key="5">
    <source>
        <dbReference type="ARBA" id="ARBA00022989"/>
    </source>
</evidence>
<dbReference type="EMBL" id="LJJC01000004">
    <property type="protein sequence ID" value="KQL52834.1"/>
    <property type="molecule type" value="Genomic_DNA"/>
</dbReference>
<dbReference type="PROSITE" id="PS50928">
    <property type="entry name" value="ABC_TM1"/>
    <property type="match status" value="1"/>
</dbReference>
<dbReference type="AlphaFoldDB" id="A0A0Q3WW11"/>
<dbReference type="InterPro" id="IPR000515">
    <property type="entry name" value="MetI-like"/>
</dbReference>
<keyword evidence="6 7" id="KW-0472">Membrane</keyword>
<dbReference type="PANTHER" id="PTHR43744">
    <property type="entry name" value="ABC TRANSPORTER PERMEASE PROTEIN MG189-RELATED-RELATED"/>
    <property type="match status" value="1"/>
</dbReference>
<comment type="similarity">
    <text evidence="7">Belongs to the binding-protein-dependent transport system permease family.</text>
</comment>
<evidence type="ECO:0000256" key="7">
    <source>
        <dbReference type="RuleBase" id="RU363032"/>
    </source>
</evidence>
<name>A0A0Q3WW11_9BACI</name>
<feature type="transmembrane region" description="Helical" evidence="7">
    <location>
        <begin position="262"/>
        <end position="283"/>
    </location>
</feature>
<dbReference type="Pfam" id="PF00528">
    <property type="entry name" value="BPD_transp_1"/>
    <property type="match status" value="1"/>
</dbReference>
<dbReference type="PANTHER" id="PTHR43744:SF8">
    <property type="entry name" value="SN-GLYCEROL-3-PHOSPHATE TRANSPORT SYSTEM PERMEASE PROTEIN UGPE"/>
    <property type="match status" value="1"/>
</dbReference>
<dbReference type="SUPFAM" id="SSF161098">
    <property type="entry name" value="MetI-like"/>
    <property type="match status" value="1"/>
</dbReference>
<keyword evidence="4 7" id="KW-0812">Transmembrane</keyword>
<dbReference type="PATRIC" id="fig|157838.3.peg.980"/>
<evidence type="ECO:0000313" key="9">
    <source>
        <dbReference type="EMBL" id="KQL52834.1"/>
    </source>
</evidence>
<evidence type="ECO:0000256" key="1">
    <source>
        <dbReference type="ARBA" id="ARBA00004651"/>
    </source>
</evidence>
<reference evidence="9 10" key="1">
    <citation type="submission" date="2015-09" db="EMBL/GenBank/DDBJ databases">
        <title>Genome sequencing project for genomic taxonomy and phylogenomics of Bacillus-like bacteria.</title>
        <authorList>
            <person name="Liu B."/>
            <person name="Wang J."/>
            <person name="Zhu Y."/>
            <person name="Liu G."/>
            <person name="Chen Q."/>
            <person name="Chen Z."/>
            <person name="Lan J."/>
            <person name="Che J."/>
            <person name="Ge C."/>
            <person name="Shi H."/>
            <person name="Pan Z."/>
            <person name="Liu X."/>
        </authorList>
    </citation>
    <scope>NUCLEOTIDE SEQUENCE [LARGE SCALE GENOMIC DNA]</scope>
    <source>
        <strain evidence="9 10">LMG 18435</strain>
    </source>
</reference>
<sequence>MVKMEANEQVVKHQTISLNRRYKNNRKTILQASPVYIILMIYFIIIAYPLFWMVINSFKSTDEIFGNSWALPDKWLFSNYVEAWNTGISSYFINSVIVTVSTCLLTVSISALGAYGLSRFAFKGKHLLLIFCIGGMMLSPQVSLIPLYKLIQALGIHDTYFAMILPYVAYRIPITVLLIRSAFLEVPRDLEESALLDGCGTWKIFTKIFVPLNFPIMVTATILTAYFTWNEFLFALIFVDSESLKTIPAGLMQFRDALQTNWGVLLAGLMISAIPIIILFLCMQKFFVRGLTSGSVKG</sequence>
<dbReference type="Gene3D" id="1.10.3720.10">
    <property type="entry name" value="MetI-like"/>
    <property type="match status" value="1"/>
</dbReference>
<gene>
    <name evidence="9" type="ORF">AN964_04410</name>
</gene>
<feature type="transmembrane region" description="Helical" evidence="7">
    <location>
        <begin position="160"/>
        <end position="183"/>
    </location>
</feature>
<evidence type="ECO:0000259" key="8">
    <source>
        <dbReference type="PROSITE" id="PS50928"/>
    </source>
</evidence>
<feature type="transmembrane region" description="Helical" evidence="7">
    <location>
        <begin position="35"/>
        <end position="55"/>
    </location>
</feature>
<evidence type="ECO:0000256" key="6">
    <source>
        <dbReference type="ARBA" id="ARBA00023136"/>
    </source>
</evidence>